<feature type="compositionally biased region" description="Low complexity" evidence="1">
    <location>
        <begin position="540"/>
        <end position="567"/>
    </location>
</feature>
<feature type="chain" id="PRO_5040808527" evidence="2">
    <location>
        <begin position="21"/>
        <end position="738"/>
    </location>
</feature>
<dbReference type="AlphaFoldDB" id="A0A9X3NGJ8"/>
<protein>
    <submittedName>
        <fullName evidence="3">Uncharacterized protein</fullName>
    </submittedName>
</protein>
<comment type="caution">
    <text evidence="3">The sequence shown here is derived from an EMBL/GenBank/DDBJ whole genome shotgun (WGS) entry which is preliminary data.</text>
</comment>
<feature type="region of interest" description="Disordered" evidence="1">
    <location>
        <begin position="527"/>
        <end position="567"/>
    </location>
</feature>
<dbReference type="Proteomes" id="UP001147653">
    <property type="component" value="Unassembled WGS sequence"/>
</dbReference>
<evidence type="ECO:0000313" key="4">
    <source>
        <dbReference type="Proteomes" id="UP001147653"/>
    </source>
</evidence>
<organism evidence="3 4">
    <name type="scientific">Solirubrobacter phytolaccae</name>
    <dbReference type="NCBI Taxonomy" id="1404360"/>
    <lineage>
        <taxon>Bacteria</taxon>
        <taxon>Bacillati</taxon>
        <taxon>Actinomycetota</taxon>
        <taxon>Thermoleophilia</taxon>
        <taxon>Solirubrobacterales</taxon>
        <taxon>Solirubrobacteraceae</taxon>
        <taxon>Solirubrobacter</taxon>
    </lineage>
</organism>
<sequence>MRLTTLVAALTLLLASPAAAQVTGVTADSSTPSAATGARTVYRIGLTVNAALSGTDTVRIALPGDAGAGAWQTGTLRDETRGVDVGTCVQPNAQLVSTCGLFSSQSVDAGDRLTATLRGITNPATPGNRSVAVSTTNEPQLVNSSVFNTVAGGSVSQPSLAISDPSAAAGAVTRYVVGFTVTGGLSGEANSRIAVTLPPGTGTDDWQTGTIRDVTRNVDVGSCARPAGGVSDCGFFSSGFVNAGDQLELTLRGLTNGTAGGKTVAVSTTTDLPTVTSTAATVLPGGTVTAPTVSIADPSPAAGALTRHVVRFSVSATGGLSGEAGSRIAVTLPAGTGTAGWQTGTIRDLTRNLDVGSCAIPIDGVSRCGFFSTGFVAPGDEVEVILRGLTNPAAGAKTVSVATTSDLPAVASTPFTVVAGGALTGVSVRFGLPSQVQLTTSPTGGLAGEIGSRIRLTFPAGTGFAGYANGTVRDLTRGVDVGTCGFPAALTVSCGLFSSAFVNGGDVLRVSFPLLAAPALPGPLTASTTSDLPEVGSGDTVVEPTPTPTVTATPTAEPTTVPTPVATFVPTPAPTPTATPNAEPTEGTVKVKRPGSSAYVELDAKQGIPLGSTVDTKRGAVKLRDATGGEAEFSQGIFKLSRAGGVTVLTLTEPLAPCKKASAAKKKAKSRKLWGDGKGAFRTQGKYSAATVRGTKWLVQDDCAGTLTKVTQGTVTVRDRAKTVVVRAGKSYRAKPRR</sequence>
<dbReference type="RefSeq" id="WP_270029171.1">
    <property type="nucleotide sequence ID" value="NZ_JAPDDP010000084.1"/>
</dbReference>
<gene>
    <name evidence="3" type="ORF">OJ997_30725</name>
</gene>
<dbReference type="EMBL" id="JAPDDP010000084">
    <property type="protein sequence ID" value="MDA0184717.1"/>
    <property type="molecule type" value="Genomic_DNA"/>
</dbReference>
<evidence type="ECO:0000256" key="1">
    <source>
        <dbReference type="SAM" id="MobiDB-lite"/>
    </source>
</evidence>
<feature type="signal peptide" evidence="2">
    <location>
        <begin position="1"/>
        <end position="20"/>
    </location>
</feature>
<evidence type="ECO:0000313" key="3">
    <source>
        <dbReference type="EMBL" id="MDA0184717.1"/>
    </source>
</evidence>
<proteinExistence type="predicted"/>
<accession>A0A9X3NGJ8</accession>
<name>A0A9X3NGJ8_9ACTN</name>
<evidence type="ECO:0000256" key="2">
    <source>
        <dbReference type="SAM" id="SignalP"/>
    </source>
</evidence>
<keyword evidence="4" id="KW-1185">Reference proteome</keyword>
<reference evidence="3" key="1">
    <citation type="submission" date="2022-10" db="EMBL/GenBank/DDBJ databases">
        <title>The WGS of Solirubrobacter phytolaccae KCTC 29190.</title>
        <authorList>
            <person name="Jiang Z."/>
        </authorList>
    </citation>
    <scope>NUCLEOTIDE SEQUENCE</scope>
    <source>
        <strain evidence="3">KCTC 29190</strain>
    </source>
</reference>
<keyword evidence="2" id="KW-0732">Signal</keyword>